<evidence type="ECO:0000259" key="1">
    <source>
        <dbReference type="Pfam" id="PF04069"/>
    </source>
</evidence>
<gene>
    <name evidence="2" type="ORF">ALQ95_05374</name>
</gene>
<comment type="caution">
    <text evidence="2">The sequence shown here is derived from an EMBL/GenBank/DDBJ whole genome shotgun (WGS) entry which is preliminary data.</text>
</comment>
<proteinExistence type="predicted"/>
<dbReference type="InterPro" id="IPR007210">
    <property type="entry name" value="ABC_Gly_betaine_transp_sub-bd"/>
</dbReference>
<reference evidence="2 3" key="1">
    <citation type="submission" date="2018-08" db="EMBL/GenBank/DDBJ databases">
        <title>Recombination of ecologically and evolutionarily significant loci maintains genetic cohesion in the Pseudomonas syringae species complex.</title>
        <authorList>
            <person name="Dillon M."/>
            <person name="Thakur S."/>
            <person name="Almeida R.N.D."/>
            <person name="Weir B.S."/>
            <person name="Guttman D.S."/>
        </authorList>
    </citation>
    <scope>NUCLEOTIDE SEQUENCE [LARGE SCALE GENOMIC DNA]</scope>
    <source>
        <strain evidence="2 3">ICMP 3883</strain>
    </source>
</reference>
<dbReference type="GO" id="GO:0022857">
    <property type="term" value="F:transmembrane transporter activity"/>
    <property type="evidence" value="ECO:0007669"/>
    <property type="project" value="InterPro"/>
</dbReference>
<dbReference type="Proteomes" id="UP000280292">
    <property type="component" value="Unassembled WGS sequence"/>
</dbReference>
<organism evidence="2 3">
    <name type="scientific">Pseudomonas syringae pv. ribicola</name>
    <dbReference type="NCBI Taxonomy" id="55398"/>
    <lineage>
        <taxon>Bacteria</taxon>
        <taxon>Pseudomonadati</taxon>
        <taxon>Pseudomonadota</taxon>
        <taxon>Gammaproteobacteria</taxon>
        <taxon>Pseudomonadales</taxon>
        <taxon>Pseudomonadaceae</taxon>
        <taxon>Pseudomonas</taxon>
    </lineage>
</organism>
<sequence length="405" mass="44191">MVFAIELAQQRTTGIGQQAKLDFGHRKRARRHGLKGSHHTEAHAVTTNRSAPMSIVSETIFPAPFEVSMRLLTRLLSCSLLALGLASAPAMSAEKATPIQFGALTWESGSLITEVLRTIVEKGYGYPTDTLPGSTVSLETALAKNDIQVIAEEWAGRSPVWVKAEAEGKVFGLGDIVKHADEGWWVPEYVIKGDTAKGIKPMAPELKSVEDLARYKDVFKDPESPEKGRFLNSPSGWTSEIVNTQKLKAYGLNDSFINFRTGSGAALDAEVVAAIRLGKPVLFYYWSPTPLLGTYKFIKLEEPAFDAEAWKTLTDASNPNPRGTSSLAATLSIGVSAEFSKQYPELVSVFKQVDFPIGLLNQTLSDMSKKHEDPKVAAARFLKQNPDVWKAWLPADVASRVSAGL</sequence>
<dbReference type="AlphaFoldDB" id="A0A3M2VP79"/>
<dbReference type="Gene3D" id="3.40.190.100">
    <property type="entry name" value="Glycine betaine-binding periplasmic protein, domain 2"/>
    <property type="match status" value="1"/>
</dbReference>
<dbReference type="SUPFAM" id="SSF53850">
    <property type="entry name" value="Periplasmic binding protein-like II"/>
    <property type="match status" value="1"/>
</dbReference>
<dbReference type="EMBL" id="RBNR01000268">
    <property type="protein sequence ID" value="RML41077.1"/>
    <property type="molecule type" value="Genomic_DNA"/>
</dbReference>
<evidence type="ECO:0000313" key="3">
    <source>
        <dbReference type="Proteomes" id="UP000280292"/>
    </source>
</evidence>
<name>A0A3M2VP79_PSESI</name>
<dbReference type="Pfam" id="PF04069">
    <property type="entry name" value="OpuAC"/>
    <property type="match status" value="1"/>
</dbReference>
<evidence type="ECO:0000313" key="2">
    <source>
        <dbReference type="EMBL" id="RML41077.1"/>
    </source>
</evidence>
<feature type="domain" description="ABC-type glycine betaine transport system substrate-binding" evidence="1">
    <location>
        <begin position="98"/>
        <end position="384"/>
    </location>
</feature>
<accession>A0A3M2VP79</accession>
<dbReference type="CDD" id="cd13641">
    <property type="entry name" value="PBP2_HisX_like"/>
    <property type="match status" value="1"/>
</dbReference>
<dbReference type="GO" id="GO:0043190">
    <property type="term" value="C:ATP-binding cassette (ABC) transporter complex"/>
    <property type="evidence" value="ECO:0007669"/>
    <property type="project" value="InterPro"/>
</dbReference>
<protein>
    <submittedName>
        <fullName evidence="2">ABC transporter periplasmic substrate-binding protein</fullName>
    </submittedName>
</protein>
<dbReference type="Gene3D" id="3.10.105.10">
    <property type="entry name" value="Dipeptide-binding Protein, Domain 3"/>
    <property type="match status" value="1"/>
</dbReference>